<gene>
    <name evidence="3" type="ORF">ACFQO1_03670</name>
</gene>
<dbReference type="InterPro" id="IPR026444">
    <property type="entry name" value="Secre_tail"/>
</dbReference>
<accession>A0ABW2MPE4</accession>
<sequence>MKKITKNEFSKNLAKYGALSLAIAGVADASGQVIYTDLDPDYNGMLPSTLDIDFNGDSVTDVSIVVTSDPGYPLAQVAAGSNGVIAASNSGFYYASNLSYSAVIGSSGAFNSFGDLCADGGFNGSQFCGNQGDPIPGYVGIQFLVDGNTHYGWVQLGAPTSSEVNVLDYAFEATPNTPILAGVIPVAGVDDNAFEGFSHFVDANRNLSLSANTPMSNVSVYDVLGKVIITSDLSNTNETINLASLNSGVYIARVTIEGQVKSFKIAIK</sequence>
<dbReference type="Pfam" id="PF18962">
    <property type="entry name" value="Por_Secre_tail"/>
    <property type="match status" value="1"/>
</dbReference>
<evidence type="ECO:0000256" key="1">
    <source>
        <dbReference type="ARBA" id="ARBA00022729"/>
    </source>
</evidence>
<protein>
    <submittedName>
        <fullName evidence="3">T9SS type A sorting domain-containing protein</fullName>
    </submittedName>
</protein>
<dbReference type="RefSeq" id="WP_380216618.1">
    <property type="nucleotide sequence ID" value="NZ_JBHTBN010000001.1"/>
</dbReference>
<evidence type="ECO:0000313" key="3">
    <source>
        <dbReference type="EMBL" id="MFC7356774.1"/>
    </source>
</evidence>
<reference evidence="4" key="1">
    <citation type="journal article" date="2019" name="Int. J. Syst. Evol. Microbiol.">
        <title>The Global Catalogue of Microorganisms (GCM) 10K type strain sequencing project: providing services to taxonomists for standard genome sequencing and annotation.</title>
        <authorList>
            <consortium name="The Broad Institute Genomics Platform"/>
            <consortium name="The Broad Institute Genome Sequencing Center for Infectious Disease"/>
            <person name="Wu L."/>
            <person name="Ma J."/>
        </authorList>
    </citation>
    <scope>NUCLEOTIDE SEQUENCE [LARGE SCALE GENOMIC DNA]</scope>
    <source>
        <strain evidence="4">CGMCC 1.16306</strain>
    </source>
</reference>
<keyword evidence="4" id="KW-1185">Reference proteome</keyword>
<name>A0ABW2MPE4_9FLAO</name>
<feature type="domain" description="Secretion system C-terminal sorting" evidence="2">
    <location>
        <begin position="212"/>
        <end position="266"/>
    </location>
</feature>
<keyword evidence="1" id="KW-0732">Signal</keyword>
<comment type="caution">
    <text evidence="3">The sequence shown here is derived from an EMBL/GenBank/DDBJ whole genome shotgun (WGS) entry which is preliminary data.</text>
</comment>
<evidence type="ECO:0000259" key="2">
    <source>
        <dbReference type="Pfam" id="PF18962"/>
    </source>
</evidence>
<proteinExistence type="predicted"/>
<dbReference type="Proteomes" id="UP001596415">
    <property type="component" value="Unassembled WGS sequence"/>
</dbReference>
<dbReference type="NCBIfam" id="TIGR04183">
    <property type="entry name" value="Por_Secre_tail"/>
    <property type="match status" value="1"/>
</dbReference>
<organism evidence="3 4">
    <name type="scientific">Jejudonia soesokkakensis</name>
    <dbReference type="NCBI Taxonomy" id="1323432"/>
    <lineage>
        <taxon>Bacteria</taxon>
        <taxon>Pseudomonadati</taxon>
        <taxon>Bacteroidota</taxon>
        <taxon>Flavobacteriia</taxon>
        <taxon>Flavobacteriales</taxon>
        <taxon>Flavobacteriaceae</taxon>
        <taxon>Jejudonia</taxon>
    </lineage>
</organism>
<dbReference type="EMBL" id="JBHTBN010000001">
    <property type="protein sequence ID" value="MFC7356774.1"/>
    <property type="molecule type" value="Genomic_DNA"/>
</dbReference>
<evidence type="ECO:0000313" key="4">
    <source>
        <dbReference type="Proteomes" id="UP001596415"/>
    </source>
</evidence>